<dbReference type="GO" id="GO:0000118">
    <property type="term" value="C:histone deacetylase complex"/>
    <property type="evidence" value="ECO:0007669"/>
    <property type="project" value="TreeGrafter"/>
</dbReference>
<evidence type="ECO:0000256" key="2">
    <source>
        <dbReference type="ARBA" id="ARBA00006801"/>
    </source>
</evidence>
<keyword evidence="7" id="KW-1185">Reference proteome</keyword>
<evidence type="ECO:0000256" key="3">
    <source>
        <dbReference type="ARBA" id="ARBA00022723"/>
    </source>
</evidence>
<dbReference type="InterPro" id="IPR003347">
    <property type="entry name" value="JmjC_dom"/>
</dbReference>
<comment type="caution">
    <text evidence="6">The sequence shown here is derived from an EMBL/GenBank/DDBJ whole genome shotgun (WGS) entry which is preliminary data.</text>
</comment>
<accession>A0AA39VU16</accession>
<comment type="similarity">
    <text evidence="2">Belongs to the JARID1 histone demethylase family.</text>
</comment>
<dbReference type="AlphaFoldDB" id="A0AA39VU16"/>
<feature type="domain" description="JmjC" evidence="5">
    <location>
        <begin position="30"/>
        <end position="213"/>
    </location>
</feature>
<evidence type="ECO:0000313" key="6">
    <source>
        <dbReference type="EMBL" id="KAK0592842.1"/>
    </source>
</evidence>
<dbReference type="SUPFAM" id="SSF51197">
    <property type="entry name" value="Clavaminate synthase-like"/>
    <property type="match status" value="1"/>
</dbReference>
<reference evidence="6" key="1">
    <citation type="journal article" date="2022" name="Plant J.">
        <title>Strategies of tolerance reflected in two North American maple genomes.</title>
        <authorList>
            <person name="McEvoy S.L."/>
            <person name="Sezen U.U."/>
            <person name="Trouern-Trend A."/>
            <person name="McMahon S.M."/>
            <person name="Schaberg P.G."/>
            <person name="Yang J."/>
            <person name="Wegrzyn J.L."/>
            <person name="Swenson N.G."/>
        </authorList>
    </citation>
    <scope>NUCLEOTIDE SEQUENCE</scope>
    <source>
        <strain evidence="6">NS2018</strain>
    </source>
</reference>
<name>A0AA39VU16_ACESA</name>
<sequence length="259" mass="29535">MKRFNVEEEKLDDIQNISNEFAERMDVSGFSLPDEWDGDPFCPDKHQDVAGNNLSLPNGFDAGHSCPAVEEFQSSHGLDAKFETSKRNVSDQDSDPSIVAEEMKNLLTDVPKLVEYLRKHHKEFRHIDNLPVDSVAHPIHDQTLFLNERHKKKLKEEFNVEPWTFEQHLGEAVFIPAGCPHQVRNRQSCIKVALDFVSPDNIQECIRLTEEFRLLPKGHRAKEDKLEVKKMALYAASVAVSEAKNLASKFNSSNEEKQA</sequence>
<dbReference type="Pfam" id="PF02373">
    <property type="entry name" value="JmjC"/>
    <property type="match status" value="1"/>
</dbReference>
<gene>
    <name evidence="6" type="ORF">LWI29_026413</name>
</gene>
<dbReference type="PROSITE" id="PS51184">
    <property type="entry name" value="JMJC"/>
    <property type="match status" value="1"/>
</dbReference>
<evidence type="ECO:0000313" key="7">
    <source>
        <dbReference type="Proteomes" id="UP001168877"/>
    </source>
</evidence>
<comment type="subcellular location">
    <subcellularLocation>
        <location evidence="1">Nucleus</location>
    </subcellularLocation>
</comment>
<dbReference type="PANTHER" id="PTHR12549">
    <property type="entry name" value="JMJC DOMAIN-CONTAINING HISTONE DEMETHYLATION PROTEIN"/>
    <property type="match status" value="1"/>
</dbReference>
<dbReference type="GO" id="GO:0003712">
    <property type="term" value="F:transcription coregulator activity"/>
    <property type="evidence" value="ECO:0007669"/>
    <property type="project" value="TreeGrafter"/>
</dbReference>
<keyword evidence="3" id="KW-0479">Metal-binding</keyword>
<dbReference type="SMART" id="SM00558">
    <property type="entry name" value="JmjC"/>
    <property type="match status" value="1"/>
</dbReference>
<organism evidence="6 7">
    <name type="scientific">Acer saccharum</name>
    <name type="common">Sugar maple</name>
    <dbReference type="NCBI Taxonomy" id="4024"/>
    <lineage>
        <taxon>Eukaryota</taxon>
        <taxon>Viridiplantae</taxon>
        <taxon>Streptophyta</taxon>
        <taxon>Embryophyta</taxon>
        <taxon>Tracheophyta</taxon>
        <taxon>Spermatophyta</taxon>
        <taxon>Magnoliopsida</taxon>
        <taxon>eudicotyledons</taxon>
        <taxon>Gunneridae</taxon>
        <taxon>Pentapetalae</taxon>
        <taxon>rosids</taxon>
        <taxon>malvids</taxon>
        <taxon>Sapindales</taxon>
        <taxon>Sapindaceae</taxon>
        <taxon>Hippocastanoideae</taxon>
        <taxon>Acereae</taxon>
        <taxon>Acer</taxon>
    </lineage>
</organism>
<dbReference type="GO" id="GO:0031490">
    <property type="term" value="F:chromatin DNA binding"/>
    <property type="evidence" value="ECO:0007669"/>
    <property type="project" value="TreeGrafter"/>
</dbReference>
<keyword evidence="4" id="KW-0539">Nucleus</keyword>
<proteinExistence type="inferred from homology"/>
<dbReference type="EMBL" id="JAUESC010000380">
    <property type="protein sequence ID" value="KAK0592842.1"/>
    <property type="molecule type" value="Genomic_DNA"/>
</dbReference>
<dbReference type="GO" id="GO:0046872">
    <property type="term" value="F:metal ion binding"/>
    <property type="evidence" value="ECO:0007669"/>
    <property type="project" value="UniProtKB-KW"/>
</dbReference>
<protein>
    <recommendedName>
        <fullName evidence="5">JmjC domain-containing protein</fullName>
    </recommendedName>
</protein>
<evidence type="ECO:0000256" key="4">
    <source>
        <dbReference type="ARBA" id="ARBA00023242"/>
    </source>
</evidence>
<reference evidence="6" key="2">
    <citation type="submission" date="2023-06" db="EMBL/GenBank/DDBJ databases">
        <authorList>
            <person name="Swenson N.G."/>
            <person name="Wegrzyn J.L."/>
            <person name="Mcevoy S.L."/>
        </authorList>
    </citation>
    <scope>NUCLEOTIDE SEQUENCE</scope>
    <source>
        <strain evidence="6">NS2018</strain>
        <tissue evidence="6">Leaf</tissue>
    </source>
</reference>
<dbReference type="GO" id="GO:0032454">
    <property type="term" value="F:histone H3K9 demethylase activity"/>
    <property type="evidence" value="ECO:0007669"/>
    <property type="project" value="InterPro"/>
</dbReference>
<dbReference type="Proteomes" id="UP001168877">
    <property type="component" value="Unassembled WGS sequence"/>
</dbReference>
<dbReference type="PANTHER" id="PTHR12549:SF38">
    <property type="entry name" value="JMJC DOMAIN-CONTAINING HISTONE DEMETHYLASE 2, ISOFORM A"/>
    <property type="match status" value="1"/>
</dbReference>
<dbReference type="Gene3D" id="2.60.120.650">
    <property type="entry name" value="Cupin"/>
    <property type="match status" value="1"/>
</dbReference>
<dbReference type="InterPro" id="IPR045109">
    <property type="entry name" value="LSDs-like"/>
</dbReference>
<dbReference type="GO" id="GO:0000785">
    <property type="term" value="C:chromatin"/>
    <property type="evidence" value="ECO:0007669"/>
    <property type="project" value="TreeGrafter"/>
</dbReference>
<dbReference type="GO" id="GO:0006357">
    <property type="term" value="P:regulation of transcription by RNA polymerase II"/>
    <property type="evidence" value="ECO:0007669"/>
    <property type="project" value="TreeGrafter"/>
</dbReference>
<evidence type="ECO:0000256" key="1">
    <source>
        <dbReference type="ARBA" id="ARBA00004123"/>
    </source>
</evidence>
<evidence type="ECO:0000259" key="5">
    <source>
        <dbReference type="PROSITE" id="PS51184"/>
    </source>
</evidence>